<sequence length="455" mass="50096">MGCTAASISCLVSLISNAASSLETYYTANSTRPYVPSLDDTEPHPLDNEIYPLDVRQAAQTLEGACAQLCATLVRPNHTILNKHLDVYQNAYLSAILRAQIADILLDEPAGLSVSEISKRCNISEKKLSRVLRTLDSQHIFREVSKDTFANNRLSMLLLSSDPLASMGLHVSDEPTNKAATHLVDTLLDPEWGHSNAPERAPFNRAFGAPIPIWHYFEGNNDPKAAEQGARFGKAMIGWNATCDSYAIATSYPWGKLHDGAIVNDVGGGWGHISMELESWPKECPQAIADGKIEFKFVDLFVESPIANCDIYLLKNVIHLMPDKAATTALSNVRKVMAATSRVLVRESDFMILHLKPIDARLSPKTEDYIMQGGVRVPDNECNLKQAQPPLLPNYGGGRIRQYRTDAAMMVLCNSQERTLDDFIQLGRIAGLEFVKVWDLGEIGAVEFAPGSIEK</sequence>
<feature type="domain" description="O-methyltransferase dimerisation" evidence="5">
    <location>
        <begin position="91"/>
        <end position="161"/>
    </location>
</feature>
<dbReference type="PANTHER" id="PTHR43712">
    <property type="entry name" value="PUTATIVE (AFU_ORTHOLOGUE AFUA_4G14580)-RELATED"/>
    <property type="match status" value="1"/>
</dbReference>
<protein>
    <recommendedName>
        <fullName evidence="5">O-methyltransferase dimerisation domain-containing protein</fullName>
    </recommendedName>
</protein>
<dbReference type="InterPro" id="IPR012967">
    <property type="entry name" value="COMT_dimerisation"/>
</dbReference>
<evidence type="ECO:0000256" key="4">
    <source>
        <dbReference type="SAM" id="SignalP"/>
    </source>
</evidence>
<dbReference type="InterPro" id="IPR036388">
    <property type="entry name" value="WH-like_DNA-bd_sf"/>
</dbReference>
<dbReference type="GO" id="GO:0008168">
    <property type="term" value="F:methyltransferase activity"/>
    <property type="evidence" value="ECO:0007669"/>
    <property type="project" value="UniProtKB-KW"/>
</dbReference>
<dbReference type="SUPFAM" id="SSF46785">
    <property type="entry name" value="Winged helix' DNA-binding domain"/>
    <property type="match status" value="1"/>
</dbReference>
<dbReference type="GO" id="GO:0046983">
    <property type="term" value="F:protein dimerization activity"/>
    <property type="evidence" value="ECO:0007669"/>
    <property type="project" value="InterPro"/>
</dbReference>
<proteinExistence type="predicted"/>
<evidence type="ECO:0000313" key="7">
    <source>
        <dbReference type="Proteomes" id="UP000559027"/>
    </source>
</evidence>
<evidence type="ECO:0000256" key="1">
    <source>
        <dbReference type="ARBA" id="ARBA00022603"/>
    </source>
</evidence>
<dbReference type="OrthoDB" id="1606438at2759"/>
<keyword evidence="1" id="KW-0489">Methyltransferase</keyword>
<accession>A0A8H5GEF0</accession>
<comment type="caution">
    <text evidence="6">The sequence shown here is derived from an EMBL/GenBank/DDBJ whole genome shotgun (WGS) entry which is preliminary data.</text>
</comment>
<feature type="signal peptide" evidence="4">
    <location>
        <begin position="1"/>
        <end position="21"/>
    </location>
</feature>
<feature type="chain" id="PRO_5034500676" description="O-methyltransferase dimerisation domain-containing protein" evidence="4">
    <location>
        <begin position="22"/>
        <end position="455"/>
    </location>
</feature>
<gene>
    <name evidence="6" type="ORF">D9756_001091</name>
</gene>
<dbReference type="EMBL" id="JAACJO010000001">
    <property type="protein sequence ID" value="KAF5363265.1"/>
    <property type="molecule type" value="Genomic_DNA"/>
</dbReference>
<dbReference type="PANTHER" id="PTHR43712:SF2">
    <property type="entry name" value="O-METHYLTRANSFERASE CICE"/>
    <property type="match status" value="1"/>
</dbReference>
<dbReference type="InterPro" id="IPR036390">
    <property type="entry name" value="WH_DNA-bd_sf"/>
</dbReference>
<organism evidence="6 7">
    <name type="scientific">Leucocoprinus leucothites</name>
    <dbReference type="NCBI Taxonomy" id="201217"/>
    <lineage>
        <taxon>Eukaryota</taxon>
        <taxon>Fungi</taxon>
        <taxon>Dikarya</taxon>
        <taxon>Basidiomycota</taxon>
        <taxon>Agaricomycotina</taxon>
        <taxon>Agaricomycetes</taxon>
        <taxon>Agaricomycetidae</taxon>
        <taxon>Agaricales</taxon>
        <taxon>Agaricineae</taxon>
        <taxon>Agaricaceae</taxon>
        <taxon>Leucocoprinus</taxon>
    </lineage>
</organism>
<dbReference type="GO" id="GO:0032259">
    <property type="term" value="P:methylation"/>
    <property type="evidence" value="ECO:0007669"/>
    <property type="project" value="UniProtKB-KW"/>
</dbReference>
<name>A0A8H5GEF0_9AGAR</name>
<keyword evidence="2" id="KW-0808">Transferase</keyword>
<dbReference type="Pfam" id="PF08100">
    <property type="entry name" value="Dimerisation"/>
    <property type="match status" value="1"/>
</dbReference>
<dbReference type="AlphaFoldDB" id="A0A8H5GEF0"/>
<evidence type="ECO:0000256" key="3">
    <source>
        <dbReference type="ARBA" id="ARBA00022691"/>
    </source>
</evidence>
<keyword evidence="4" id="KW-0732">Signal</keyword>
<dbReference type="Proteomes" id="UP000559027">
    <property type="component" value="Unassembled WGS sequence"/>
</dbReference>
<dbReference type="Gene3D" id="3.40.50.150">
    <property type="entry name" value="Vaccinia Virus protein VP39"/>
    <property type="match status" value="2"/>
</dbReference>
<keyword evidence="7" id="KW-1185">Reference proteome</keyword>
<evidence type="ECO:0000259" key="5">
    <source>
        <dbReference type="Pfam" id="PF08100"/>
    </source>
</evidence>
<reference evidence="6 7" key="1">
    <citation type="journal article" date="2020" name="ISME J.">
        <title>Uncovering the hidden diversity of litter-decomposition mechanisms in mushroom-forming fungi.</title>
        <authorList>
            <person name="Floudas D."/>
            <person name="Bentzer J."/>
            <person name="Ahren D."/>
            <person name="Johansson T."/>
            <person name="Persson P."/>
            <person name="Tunlid A."/>
        </authorList>
    </citation>
    <scope>NUCLEOTIDE SEQUENCE [LARGE SCALE GENOMIC DNA]</scope>
    <source>
        <strain evidence="6 7">CBS 146.42</strain>
    </source>
</reference>
<keyword evidence="3" id="KW-0949">S-adenosyl-L-methionine</keyword>
<evidence type="ECO:0000313" key="6">
    <source>
        <dbReference type="EMBL" id="KAF5363265.1"/>
    </source>
</evidence>
<evidence type="ECO:0000256" key="2">
    <source>
        <dbReference type="ARBA" id="ARBA00022679"/>
    </source>
</evidence>
<dbReference type="Gene3D" id="1.10.10.10">
    <property type="entry name" value="Winged helix-like DNA-binding domain superfamily/Winged helix DNA-binding domain"/>
    <property type="match status" value="1"/>
</dbReference>
<dbReference type="InterPro" id="IPR029063">
    <property type="entry name" value="SAM-dependent_MTases_sf"/>
</dbReference>
<dbReference type="SUPFAM" id="SSF53335">
    <property type="entry name" value="S-adenosyl-L-methionine-dependent methyltransferases"/>
    <property type="match status" value="1"/>
</dbReference>